<keyword evidence="2" id="KW-0282">Flagellum</keyword>
<keyword evidence="2" id="KW-0966">Cell projection</keyword>
<evidence type="ECO:0000313" key="3">
    <source>
        <dbReference type="Proteomes" id="UP001499910"/>
    </source>
</evidence>
<accession>A0ABP9LEZ5</accession>
<gene>
    <name evidence="2" type="ORF">GCM10023209_22410</name>
</gene>
<reference evidence="3" key="1">
    <citation type="journal article" date="2019" name="Int. J. Syst. Evol. Microbiol.">
        <title>The Global Catalogue of Microorganisms (GCM) 10K type strain sequencing project: providing services to taxonomists for standard genome sequencing and annotation.</title>
        <authorList>
            <consortium name="The Broad Institute Genomics Platform"/>
            <consortium name="The Broad Institute Genome Sequencing Center for Infectious Disease"/>
            <person name="Wu L."/>
            <person name="Ma J."/>
        </authorList>
    </citation>
    <scope>NUCLEOTIDE SEQUENCE [LARGE SCALE GENOMIC DNA]</scope>
    <source>
        <strain evidence="3">JCM 18015</strain>
    </source>
</reference>
<feature type="region of interest" description="Disordered" evidence="1">
    <location>
        <begin position="27"/>
        <end position="67"/>
    </location>
</feature>
<keyword evidence="2" id="KW-0969">Cilium</keyword>
<protein>
    <submittedName>
        <fullName evidence="2">Flagellar basal body-associated FliL family protein</fullName>
    </submittedName>
</protein>
<dbReference type="RefSeq" id="WP_259553890.1">
    <property type="nucleotide sequence ID" value="NZ_BAABHW010000002.1"/>
</dbReference>
<comment type="caution">
    <text evidence="2">The sequence shown here is derived from an EMBL/GenBank/DDBJ whole genome shotgun (WGS) entry which is preliminary data.</text>
</comment>
<organism evidence="2 3">
    <name type="scientific">[Roseibacterium] beibuensis</name>
    <dbReference type="NCBI Taxonomy" id="1193142"/>
    <lineage>
        <taxon>Bacteria</taxon>
        <taxon>Pseudomonadati</taxon>
        <taxon>Pseudomonadota</taxon>
        <taxon>Alphaproteobacteria</taxon>
        <taxon>Rhodobacterales</taxon>
        <taxon>Roseobacteraceae</taxon>
        <taxon>Roseicyclus</taxon>
    </lineage>
</organism>
<evidence type="ECO:0000256" key="1">
    <source>
        <dbReference type="SAM" id="MobiDB-lite"/>
    </source>
</evidence>
<proteinExistence type="predicted"/>
<evidence type="ECO:0000313" key="2">
    <source>
        <dbReference type="EMBL" id="GAA5074878.1"/>
    </source>
</evidence>
<keyword evidence="3" id="KW-1185">Reference proteome</keyword>
<dbReference type="Proteomes" id="UP001499910">
    <property type="component" value="Unassembled WGS sequence"/>
</dbReference>
<dbReference type="EMBL" id="BAABHW010000002">
    <property type="protein sequence ID" value="GAA5074878.1"/>
    <property type="molecule type" value="Genomic_DNA"/>
</dbReference>
<name>A0ABP9LEZ5_9RHOB</name>
<feature type="compositionally biased region" description="Basic and acidic residues" evidence="1">
    <location>
        <begin position="35"/>
        <end position="52"/>
    </location>
</feature>
<sequence length="184" mass="19222">MMRLVLPLLLVLLGLAGGVGAGLTLGASSSPDPAAEDHGSAETEARGDGDDHAEGEDDGHGAAGHGTSIIRVTPAGADTEYVRLNNQFIVPIIRHGMVRSLVVMALTLEVPTGDNDLVFQHEPRLRDSFLQVMFAHANAGGFDGSFTEAAAMAPLRIGLREAAAQVLGDSVYDVLIVDITRQDA</sequence>